<accession>A0A1Y1VHA3</accession>
<organism evidence="1 2">
    <name type="scientific">Piromyces finnis</name>
    <dbReference type="NCBI Taxonomy" id="1754191"/>
    <lineage>
        <taxon>Eukaryota</taxon>
        <taxon>Fungi</taxon>
        <taxon>Fungi incertae sedis</taxon>
        <taxon>Chytridiomycota</taxon>
        <taxon>Chytridiomycota incertae sedis</taxon>
        <taxon>Neocallimastigomycetes</taxon>
        <taxon>Neocallimastigales</taxon>
        <taxon>Neocallimastigaceae</taxon>
        <taxon>Piromyces</taxon>
    </lineage>
</organism>
<reference evidence="1 2" key="2">
    <citation type="submission" date="2016-08" db="EMBL/GenBank/DDBJ databases">
        <title>Pervasive Adenine N6-methylation of Active Genes in Fungi.</title>
        <authorList>
            <consortium name="DOE Joint Genome Institute"/>
            <person name="Mondo S.J."/>
            <person name="Dannebaum R.O."/>
            <person name="Kuo R.C."/>
            <person name="Labutti K."/>
            <person name="Haridas S."/>
            <person name="Kuo A."/>
            <person name="Salamov A."/>
            <person name="Ahrendt S.R."/>
            <person name="Lipzen A."/>
            <person name="Sullivan W."/>
            <person name="Andreopoulos W.B."/>
            <person name="Clum A."/>
            <person name="Lindquist E."/>
            <person name="Daum C."/>
            <person name="Ramamoorthy G.K."/>
            <person name="Gryganskyi A."/>
            <person name="Culley D."/>
            <person name="Magnuson J.K."/>
            <person name="James T.Y."/>
            <person name="O'Malley M.A."/>
            <person name="Stajich J.E."/>
            <person name="Spatafora J.W."/>
            <person name="Visel A."/>
            <person name="Grigoriev I.V."/>
        </authorList>
    </citation>
    <scope>NUCLEOTIDE SEQUENCE [LARGE SCALE GENOMIC DNA]</scope>
    <source>
        <strain evidence="2">finn</strain>
    </source>
</reference>
<name>A0A1Y1VHA3_9FUNG</name>
<gene>
    <name evidence="1" type="ORF">BCR36DRAFT_347976</name>
</gene>
<dbReference type="EMBL" id="MCFH01000010">
    <property type="protein sequence ID" value="ORX54840.1"/>
    <property type="molecule type" value="Genomic_DNA"/>
</dbReference>
<sequence length="156" mass="18156">MDNIKENIEKSKENIKTTVFPTVEQIINDLQFQLLNVNSSEAKKFNSEDIIDNIREISKLKESEKEYFDENGSLQTIIKEKEIIGNEKEMTQNERNNELNTQINYIIDNFININDSLKEFKKVITNSDNVISDLNINIDTIISNINNEINEIKSNQ</sequence>
<comment type="caution">
    <text evidence="1">The sequence shown here is derived from an EMBL/GenBank/DDBJ whole genome shotgun (WGS) entry which is preliminary data.</text>
</comment>
<keyword evidence="2" id="KW-1185">Reference proteome</keyword>
<reference evidence="1 2" key="1">
    <citation type="submission" date="2016-08" db="EMBL/GenBank/DDBJ databases">
        <title>Genomes of anaerobic fungi encode conserved fungal cellulosomes for biomass hydrolysis.</title>
        <authorList>
            <consortium name="DOE Joint Genome Institute"/>
            <person name="Haitjema C.H."/>
            <person name="Gilmore S.P."/>
            <person name="Henske J.K."/>
            <person name="Solomon K.V."/>
            <person name="De Groot R."/>
            <person name="Kuo A."/>
            <person name="Mondo S.J."/>
            <person name="Salamov A.A."/>
            <person name="Labutti K."/>
            <person name="Zhao Z."/>
            <person name="Chiniquy J."/>
            <person name="Barry K."/>
            <person name="Brewer H.M."/>
            <person name="Purvine S.O."/>
            <person name="Wright A.T."/>
            <person name="Boxma B."/>
            <person name="Van Alen T."/>
            <person name="Hackstein J.H."/>
            <person name="Baker S.E."/>
            <person name="Grigoriev I.V."/>
            <person name="O'Malley M.A."/>
        </authorList>
    </citation>
    <scope>NUCLEOTIDE SEQUENCE [LARGE SCALE GENOMIC DNA]</scope>
    <source>
        <strain evidence="2">finn</strain>
    </source>
</reference>
<evidence type="ECO:0000313" key="2">
    <source>
        <dbReference type="Proteomes" id="UP000193719"/>
    </source>
</evidence>
<protein>
    <submittedName>
        <fullName evidence="1">Uncharacterized protein</fullName>
    </submittedName>
</protein>
<dbReference type="Proteomes" id="UP000193719">
    <property type="component" value="Unassembled WGS sequence"/>
</dbReference>
<dbReference type="AlphaFoldDB" id="A0A1Y1VHA3"/>
<evidence type="ECO:0000313" key="1">
    <source>
        <dbReference type="EMBL" id="ORX54840.1"/>
    </source>
</evidence>
<proteinExistence type="predicted"/>
<dbReference type="OrthoDB" id="2157749at2759"/>